<evidence type="ECO:0000313" key="2">
    <source>
        <dbReference type="Proteomes" id="UP000719766"/>
    </source>
</evidence>
<dbReference type="GeneID" id="64590009"/>
<dbReference type="Proteomes" id="UP000719766">
    <property type="component" value="Unassembled WGS sequence"/>
</dbReference>
<gene>
    <name evidence="1" type="ORF">HD556DRAFT_1194263</name>
</gene>
<dbReference type="OrthoDB" id="2662389at2759"/>
<organism evidence="1 2">
    <name type="scientific">Suillus plorans</name>
    <dbReference type="NCBI Taxonomy" id="116603"/>
    <lineage>
        <taxon>Eukaryota</taxon>
        <taxon>Fungi</taxon>
        <taxon>Dikarya</taxon>
        <taxon>Basidiomycota</taxon>
        <taxon>Agaricomycotina</taxon>
        <taxon>Agaricomycetes</taxon>
        <taxon>Agaricomycetidae</taxon>
        <taxon>Boletales</taxon>
        <taxon>Suillineae</taxon>
        <taxon>Suillaceae</taxon>
        <taxon>Suillus</taxon>
    </lineage>
</organism>
<dbReference type="EMBL" id="JABBWE010000016">
    <property type="protein sequence ID" value="KAG1797498.1"/>
    <property type="molecule type" value="Genomic_DNA"/>
</dbReference>
<name>A0A9P7IZ09_9AGAM</name>
<proteinExistence type="predicted"/>
<protein>
    <submittedName>
        <fullName evidence="1">Uncharacterized protein</fullName>
    </submittedName>
</protein>
<evidence type="ECO:0000313" key="1">
    <source>
        <dbReference type="EMBL" id="KAG1797498.1"/>
    </source>
</evidence>
<dbReference type="AlphaFoldDB" id="A0A9P7IZ09"/>
<accession>A0A9P7IZ09</accession>
<keyword evidence="2" id="KW-1185">Reference proteome</keyword>
<feature type="non-terminal residue" evidence="1">
    <location>
        <position position="104"/>
    </location>
</feature>
<dbReference type="RefSeq" id="XP_041162608.1">
    <property type="nucleotide sequence ID" value="XM_041296245.1"/>
</dbReference>
<reference evidence="1" key="1">
    <citation type="journal article" date="2020" name="New Phytol.">
        <title>Comparative genomics reveals dynamic genome evolution in host specialist ectomycorrhizal fungi.</title>
        <authorList>
            <person name="Lofgren L.A."/>
            <person name="Nguyen N.H."/>
            <person name="Vilgalys R."/>
            <person name="Ruytinx J."/>
            <person name="Liao H.L."/>
            <person name="Branco S."/>
            <person name="Kuo A."/>
            <person name="LaButti K."/>
            <person name="Lipzen A."/>
            <person name="Andreopoulos W."/>
            <person name="Pangilinan J."/>
            <person name="Riley R."/>
            <person name="Hundley H."/>
            <person name="Na H."/>
            <person name="Barry K."/>
            <person name="Grigoriev I.V."/>
            <person name="Stajich J.E."/>
            <person name="Kennedy P.G."/>
        </authorList>
    </citation>
    <scope>NUCLEOTIDE SEQUENCE</scope>
    <source>
        <strain evidence="1">S12</strain>
    </source>
</reference>
<sequence length="104" mass="11585">MEHALKLIGLKNTLVSELEVNSKGKAVKIPHSLNKASGKASNARKAFSDTNYGVATRGYMKSINRMKESVLRDIWERTKDITAKRHGVPLIPDKDDSEDEHALI</sequence>
<comment type="caution">
    <text evidence="1">The sequence shown here is derived from an EMBL/GenBank/DDBJ whole genome shotgun (WGS) entry which is preliminary data.</text>
</comment>